<dbReference type="PANTHER" id="PTHR43283:SF7">
    <property type="entry name" value="BETA-LACTAMASE-RELATED DOMAIN-CONTAINING PROTEIN"/>
    <property type="match status" value="1"/>
</dbReference>
<dbReference type="SUPFAM" id="SSF56601">
    <property type="entry name" value="beta-lactamase/transpeptidase-like"/>
    <property type="match status" value="1"/>
</dbReference>
<dbReference type="RefSeq" id="WP_279242313.1">
    <property type="nucleotide sequence ID" value="NZ_CP036501.1"/>
</dbReference>
<keyword evidence="3" id="KW-1185">Reference proteome</keyword>
<dbReference type="GO" id="GO:0016787">
    <property type="term" value="F:hydrolase activity"/>
    <property type="evidence" value="ECO:0007669"/>
    <property type="project" value="UniProtKB-KW"/>
</dbReference>
<dbReference type="Pfam" id="PF00144">
    <property type="entry name" value="Beta-lactamase"/>
    <property type="match status" value="1"/>
</dbReference>
<name>A0ABY6Q4S3_9GAMM</name>
<dbReference type="InterPro" id="IPR050789">
    <property type="entry name" value="Diverse_Enzym_Activities"/>
</dbReference>
<dbReference type="Proteomes" id="UP001317963">
    <property type="component" value="Chromosome"/>
</dbReference>
<feature type="domain" description="Beta-lactamase-related" evidence="1">
    <location>
        <begin position="133"/>
        <end position="416"/>
    </location>
</feature>
<protein>
    <submittedName>
        <fullName evidence="2">Class C beta-lactamase-related serine hydrolase</fullName>
    </submittedName>
</protein>
<proteinExistence type="predicted"/>
<dbReference type="InterPro" id="IPR001466">
    <property type="entry name" value="Beta-lactam-related"/>
</dbReference>
<dbReference type="EMBL" id="CP036501">
    <property type="protein sequence ID" value="UZP73520.1"/>
    <property type="molecule type" value="Genomic_DNA"/>
</dbReference>
<dbReference type="PANTHER" id="PTHR43283">
    <property type="entry name" value="BETA-LACTAMASE-RELATED"/>
    <property type="match status" value="1"/>
</dbReference>
<organism evidence="2 3">
    <name type="scientific">Candidatus Paraluminiphilus aquimaris</name>
    <dbReference type="NCBI Taxonomy" id="2518994"/>
    <lineage>
        <taxon>Bacteria</taxon>
        <taxon>Pseudomonadati</taxon>
        <taxon>Pseudomonadota</taxon>
        <taxon>Gammaproteobacteria</taxon>
        <taxon>Cellvibrionales</taxon>
        <taxon>Halieaceae</taxon>
        <taxon>Candidatus Paraluminiphilus</taxon>
    </lineage>
</organism>
<evidence type="ECO:0000313" key="2">
    <source>
        <dbReference type="EMBL" id="UZP73520.1"/>
    </source>
</evidence>
<dbReference type="InterPro" id="IPR012338">
    <property type="entry name" value="Beta-lactam/transpept-like"/>
</dbReference>
<keyword evidence="2" id="KW-0378">Hydrolase</keyword>
<accession>A0ABY6Q4S3</accession>
<gene>
    <name evidence="2" type="ORF">E0F26_01680</name>
</gene>
<evidence type="ECO:0000313" key="3">
    <source>
        <dbReference type="Proteomes" id="UP001317963"/>
    </source>
</evidence>
<evidence type="ECO:0000259" key="1">
    <source>
        <dbReference type="Pfam" id="PF00144"/>
    </source>
</evidence>
<reference evidence="2 3" key="1">
    <citation type="submission" date="2019-02" db="EMBL/GenBank/DDBJ databases">
        <title>Halieaceae_genomes.</title>
        <authorList>
            <person name="Li S.-H."/>
        </authorList>
    </citation>
    <scope>NUCLEOTIDE SEQUENCE [LARGE SCALE GENOMIC DNA]</scope>
    <source>
        <strain evidence="2 3">JH123</strain>
    </source>
</reference>
<dbReference type="Gene3D" id="3.40.710.10">
    <property type="entry name" value="DD-peptidase/beta-lactamase superfamily"/>
    <property type="match status" value="1"/>
</dbReference>
<sequence length="450" mass="49369">MRRIALALGSLIIAAFFWALHSAASIGVGYSAKQLCSGVFVSQLPAEFILEKDILPRMATVAGMDRFVDAHVGEREATVNILTASATARYKERYGCTLHGDAQALTESEGGGDRIQPAVRYRSDNPLIEQAVDALFTESDEGGRNTLAVLVMHKGEIVTERYAAPVDSRTRLQGWSMNKSLMASFVGVQVGRGLMDLSWPVKARMQALGATADVTQNVSADLTLKHLMTMASGLDFDERYLPGDDVTQMLYGGVPMWQVPLAQGQRVDPGEEFVYSSGDTNVVSYLWQSTLDDEPYVDWIDREVNQRLGLDDPLLEPDISGVQVGSSFAYLTARDWARFGQWWLDAWHGRDALLSQEWQRLAVTPSETADFYGLSFWLNTRLSDYPDLPANTFHAGGNSGQFVVVVPEAELVMVRLGLTLNESAVGLAQPFASIYQALSAQADLAVNVDQ</sequence>